<proteinExistence type="predicted"/>
<comment type="caution">
    <text evidence="2">The sequence shown here is derived from an EMBL/GenBank/DDBJ whole genome shotgun (WGS) entry which is preliminary data.</text>
</comment>
<accession>A0A4R3P076</accession>
<feature type="transmembrane region" description="Helical" evidence="1">
    <location>
        <begin position="76"/>
        <end position="98"/>
    </location>
</feature>
<evidence type="ECO:0008006" key="4">
    <source>
        <dbReference type="Google" id="ProtNLM"/>
    </source>
</evidence>
<keyword evidence="3" id="KW-1185">Reference proteome</keyword>
<dbReference type="OrthoDB" id="465094at2"/>
<keyword evidence="1" id="KW-1133">Transmembrane helix</keyword>
<feature type="transmembrane region" description="Helical" evidence="1">
    <location>
        <begin position="21"/>
        <end position="44"/>
    </location>
</feature>
<dbReference type="SUPFAM" id="SSF81324">
    <property type="entry name" value="Voltage-gated potassium channels"/>
    <property type="match status" value="1"/>
</dbReference>
<evidence type="ECO:0000313" key="2">
    <source>
        <dbReference type="EMBL" id="TCT38860.1"/>
    </source>
</evidence>
<name>A0A4R3P076_9HYPH</name>
<evidence type="ECO:0000256" key="1">
    <source>
        <dbReference type="SAM" id="Phobius"/>
    </source>
</evidence>
<protein>
    <recommendedName>
        <fullName evidence="4">Two pore domain potassium channel family protein</fullName>
    </recommendedName>
</protein>
<dbReference type="Gene3D" id="1.10.287.70">
    <property type="match status" value="1"/>
</dbReference>
<reference evidence="2 3" key="1">
    <citation type="submission" date="2019-03" db="EMBL/GenBank/DDBJ databases">
        <title>Freshwater and sediment microbial communities from various areas in North America, analyzing microbe dynamics in response to fracking.</title>
        <authorList>
            <person name="Lamendella R."/>
        </authorList>
    </citation>
    <scope>NUCLEOTIDE SEQUENCE [LARGE SCALE GENOMIC DNA]</scope>
    <source>
        <strain evidence="2 3">175.2</strain>
    </source>
</reference>
<keyword evidence="1" id="KW-0472">Membrane</keyword>
<evidence type="ECO:0000313" key="3">
    <source>
        <dbReference type="Proteomes" id="UP000295097"/>
    </source>
</evidence>
<gene>
    <name evidence="2" type="ORF">EDC90_101572</name>
</gene>
<dbReference type="RefSeq" id="WP_132311564.1">
    <property type="nucleotide sequence ID" value="NZ_SMAR01000015.1"/>
</dbReference>
<dbReference type="EMBL" id="SMAR01000015">
    <property type="protein sequence ID" value="TCT38860.1"/>
    <property type="molecule type" value="Genomic_DNA"/>
</dbReference>
<organism evidence="2 3">
    <name type="scientific">Martelella mediterranea</name>
    <dbReference type="NCBI Taxonomy" id="293089"/>
    <lineage>
        <taxon>Bacteria</taxon>
        <taxon>Pseudomonadati</taxon>
        <taxon>Pseudomonadota</taxon>
        <taxon>Alphaproteobacteria</taxon>
        <taxon>Hyphomicrobiales</taxon>
        <taxon>Aurantimonadaceae</taxon>
        <taxon>Martelella</taxon>
    </lineage>
</organism>
<dbReference type="Proteomes" id="UP000295097">
    <property type="component" value="Unassembled WGS sequence"/>
</dbReference>
<dbReference type="AlphaFoldDB" id="A0A4R3P076"/>
<sequence>MYERYNQAPASREKFRLRLALHALAALALCLASIAAGAIGFVVLEGMDWSRGLLNATMLISGLGPAEVPETTEAKIFASIFSLYAGFVFVAMSGILIAPVAHRLLHYFHWDDGDEED</sequence>
<keyword evidence="1" id="KW-0812">Transmembrane</keyword>